<dbReference type="EMBL" id="CYZN01000005">
    <property type="protein sequence ID" value="CUN72457.1"/>
    <property type="molecule type" value="Genomic_DNA"/>
</dbReference>
<name>A0A173Z985_9FIRM</name>
<keyword evidence="1" id="KW-1133">Transmembrane helix</keyword>
<feature type="transmembrane region" description="Helical" evidence="1">
    <location>
        <begin position="168"/>
        <end position="185"/>
    </location>
</feature>
<keyword evidence="3" id="KW-0378">Hydrolase</keyword>
<keyword evidence="1" id="KW-0812">Transmembrane</keyword>
<dbReference type="GO" id="GO:0006508">
    <property type="term" value="P:proteolysis"/>
    <property type="evidence" value="ECO:0007669"/>
    <property type="project" value="UniProtKB-KW"/>
</dbReference>
<evidence type="ECO:0000313" key="4">
    <source>
        <dbReference type="Proteomes" id="UP000095431"/>
    </source>
</evidence>
<dbReference type="InterPro" id="IPR000045">
    <property type="entry name" value="Prepilin_IV_endopep_pep"/>
</dbReference>
<reference evidence="3 4" key="1">
    <citation type="submission" date="2015-09" db="EMBL/GenBank/DDBJ databases">
        <authorList>
            <consortium name="Pathogen Informatics"/>
        </authorList>
    </citation>
    <scope>NUCLEOTIDE SEQUENCE [LARGE SCALE GENOMIC DNA]</scope>
    <source>
        <strain evidence="3 4">2789STDY5834863</strain>
    </source>
</reference>
<dbReference type="GO" id="GO:0016020">
    <property type="term" value="C:membrane"/>
    <property type="evidence" value="ECO:0007669"/>
    <property type="project" value="InterPro"/>
</dbReference>
<gene>
    <name evidence="3" type="ORF">ERS852478_00897</name>
</gene>
<keyword evidence="1" id="KW-0472">Membrane</keyword>
<keyword evidence="3" id="KW-0645">Protease</keyword>
<feature type="domain" description="Prepilin type IV endopeptidase peptidase" evidence="2">
    <location>
        <begin position="26"/>
        <end position="123"/>
    </location>
</feature>
<feature type="transmembrane region" description="Helical" evidence="1">
    <location>
        <begin position="18"/>
        <end position="38"/>
    </location>
</feature>
<evidence type="ECO:0000259" key="2">
    <source>
        <dbReference type="Pfam" id="PF01478"/>
    </source>
</evidence>
<feature type="transmembrane region" description="Helical" evidence="1">
    <location>
        <begin position="108"/>
        <end position="130"/>
    </location>
</feature>
<dbReference type="Gene3D" id="1.20.120.1220">
    <property type="match status" value="1"/>
</dbReference>
<dbReference type="GO" id="GO:0004190">
    <property type="term" value="F:aspartic-type endopeptidase activity"/>
    <property type="evidence" value="ECO:0007669"/>
    <property type="project" value="InterPro"/>
</dbReference>
<dbReference type="RefSeq" id="WP_242859367.1">
    <property type="nucleotide sequence ID" value="NZ_BTHH01000004.1"/>
</dbReference>
<dbReference type="Proteomes" id="UP000095431">
    <property type="component" value="Unassembled WGS sequence"/>
</dbReference>
<feature type="transmembrane region" description="Helical" evidence="1">
    <location>
        <begin position="67"/>
        <end position="88"/>
    </location>
</feature>
<dbReference type="AlphaFoldDB" id="A0A173Z985"/>
<proteinExistence type="predicted"/>
<accession>A0A173Z985</accession>
<evidence type="ECO:0000256" key="1">
    <source>
        <dbReference type="SAM" id="Phobius"/>
    </source>
</evidence>
<sequence length="186" mass="20591">MNSIETVAKNIRLEVMQYAFFHLFPVAVAGIAMIMDIRTAKVDNGWIIFSMSVGLFVCIWQKNITGIGFFIMGSVIPLFLMILFAFGMIGAGDIKLFCALGGIMGCESIIKCIFISFLTGAGISAALLIFNHNFCERILYFIEYVKCTVSTGKISSYRRKSIAAPENFHFTIPVFISVLLYAGGIY</sequence>
<dbReference type="Pfam" id="PF01478">
    <property type="entry name" value="Peptidase_A24"/>
    <property type="match status" value="1"/>
</dbReference>
<dbReference type="eggNOG" id="COG1989">
    <property type="taxonomic scope" value="Bacteria"/>
</dbReference>
<organism evidence="3 4">
    <name type="scientific">Blautia wexlerae</name>
    <dbReference type="NCBI Taxonomy" id="418240"/>
    <lineage>
        <taxon>Bacteria</taxon>
        <taxon>Bacillati</taxon>
        <taxon>Bacillota</taxon>
        <taxon>Clostridia</taxon>
        <taxon>Lachnospirales</taxon>
        <taxon>Lachnospiraceae</taxon>
        <taxon>Blautia</taxon>
    </lineage>
</organism>
<evidence type="ECO:0000313" key="3">
    <source>
        <dbReference type="EMBL" id="CUN72457.1"/>
    </source>
</evidence>
<protein>
    <submittedName>
        <fullName evidence="3">Flp pilus assembly protein, protease CpaA</fullName>
    </submittedName>
</protein>
<feature type="transmembrane region" description="Helical" evidence="1">
    <location>
        <begin position="44"/>
        <end position="60"/>
    </location>
</feature>